<organism evidence="1 2">
    <name type="scientific">Scortum barcoo</name>
    <name type="common">barcoo grunter</name>
    <dbReference type="NCBI Taxonomy" id="214431"/>
    <lineage>
        <taxon>Eukaryota</taxon>
        <taxon>Metazoa</taxon>
        <taxon>Chordata</taxon>
        <taxon>Craniata</taxon>
        <taxon>Vertebrata</taxon>
        <taxon>Euteleostomi</taxon>
        <taxon>Actinopterygii</taxon>
        <taxon>Neopterygii</taxon>
        <taxon>Teleostei</taxon>
        <taxon>Neoteleostei</taxon>
        <taxon>Acanthomorphata</taxon>
        <taxon>Eupercaria</taxon>
        <taxon>Centrarchiformes</taxon>
        <taxon>Terapontoidei</taxon>
        <taxon>Terapontidae</taxon>
        <taxon>Scortum</taxon>
    </lineage>
</organism>
<accession>A0ACB8X703</accession>
<reference evidence="1" key="1">
    <citation type="submission" date="2022-04" db="EMBL/GenBank/DDBJ databases">
        <title>Jade perch genome.</title>
        <authorList>
            <person name="Chao B."/>
        </authorList>
    </citation>
    <scope>NUCLEOTIDE SEQUENCE</scope>
    <source>
        <strain evidence="1">CB-2022</strain>
    </source>
</reference>
<dbReference type="Proteomes" id="UP000831701">
    <property type="component" value="Chromosome 2"/>
</dbReference>
<sequence>MSKTFAARRLEIVNSRPSVLHVKERWPALFLESQVFAEYQRINNQRLSVELYAALDKHTERLLALATEMQGKSGRSAQKICSILKAYSQQTRDINVDRIAVLLVSTSAAARRRRRAVLHLQVLREGADQGPAFGRSAAIVSIIADSEDESIVPFHPLEVKRH</sequence>
<keyword evidence="2" id="KW-1185">Reference proteome</keyword>
<name>A0ACB8X703_9TELE</name>
<protein>
    <submittedName>
        <fullName evidence="1">Uncharacterized protein</fullName>
    </submittedName>
</protein>
<gene>
    <name evidence="1" type="ORF">L3Q82_004169</name>
</gene>
<evidence type="ECO:0000313" key="2">
    <source>
        <dbReference type="Proteomes" id="UP000831701"/>
    </source>
</evidence>
<proteinExistence type="predicted"/>
<evidence type="ECO:0000313" key="1">
    <source>
        <dbReference type="EMBL" id="KAI3375911.1"/>
    </source>
</evidence>
<comment type="caution">
    <text evidence="1">The sequence shown here is derived from an EMBL/GenBank/DDBJ whole genome shotgun (WGS) entry which is preliminary data.</text>
</comment>
<dbReference type="EMBL" id="CM041532">
    <property type="protein sequence ID" value="KAI3375911.1"/>
    <property type="molecule type" value="Genomic_DNA"/>
</dbReference>